<dbReference type="EMBL" id="QKYT01000001">
    <property type="protein sequence ID" value="RIA99709.1"/>
    <property type="molecule type" value="Genomic_DNA"/>
</dbReference>
<evidence type="ECO:0000313" key="1">
    <source>
        <dbReference type="EMBL" id="RIA99709.1"/>
    </source>
</evidence>
<comment type="caution">
    <text evidence="1">The sequence shown here is derived from an EMBL/GenBank/DDBJ whole genome shotgun (WGS) entry which is preliminary data.</text>
</comment>
<dbReference type="PANTHER" id="PTHR15396:SF1">
    <property type="entry name" value="RIBONUCLEASE P PROTEIN SUBUNIT P40"/>
    <property type="match status" value="1"/>
</dbReference>
<dbReference type="Pfam" id="PF08584">
    <property type="entry name" value="Ribonuc_P_40"/>
    <property type="match status" value="1"/>
</dbReference>
<accession>A0A397TQJ6</accession>
<dbReference type="GO" id="GO:0000171">
    <property type="term" value="F:ribonuclease MRP activity"/>
    <property type="evidence" value="ECO:0007669"/>
    <property type="project" value="TreeGrafter"/>
</dbReference>
<gene>
    <name evidence="1" type="ORF">C1645_800457</name>
</gene>
<dbReference type="GO" id="GO:0001682">
    <property type="term" value="P:tRNA 5'-leader removal"/>
    <property type="evidence" value="ECO:0007669"/>
    <property type="project" value="InterPro"/>
</dbReference>
<dbReference type="Proteomes" id="UP000265703">
    <property type="component" value="Unassembled WGS sequence"/>
</dbReference>
<name>A0A397TQJ6_9GLOM</name>
<protein>
    <submittedName>
        <fullName evidence="1">Ribonuclease P 40kDa subunit-domain-containing protein</fullName>
    </submittedName>
</protein>
<organism evidence="1 2">
    <name type="scientific">Glomus cerebriforme</name>
    <dbReference type="NCBI Taxonomy" id="658196"/>
    <lineage>
        <taxon>Eukaryota</taxon>
        <taxon>Fungi</taxon>
        <taxon>Fungi incertae sedis</taxon>
        <taxon>Mucoromycota</taxon>
        <taxon>Glomeromycotina</taxon>
        <taxon>Glomeromycetes</taxon>
        <taxon>Glomerales</taxon>
        <taxon>Glomeraceae</taxon>
        <taxon>Glomus</taxon>
    </lineage>
</organism>
<dbReference type="AlphaFoldDB" id="A0A397TQJ6"/>
<dbReference type="GO" id="GO:0000172">
    <property type="term" value="C:ribonuclease MRP complex"/>
    <property type="evidence" value="ECO:0007669"/>
    <property type="project" value="TreeGrafter"/>
</dbReference>
<dbReference type="PANTHER" id="PTHR15396">
    <property type="entry name" value="RIBONUCLEASE P PROTEIN SUBUNIT P40"/>
    <property type="match status" value="1"/>
</dbReference>
<dbReference type="OrthoDB" id="63112at2759"/>
<keyword evidence="2" id="KW-1185">Reference proteome</keyword>
<dbReference type="STRING" id="658196.A0A397TQJ6"/>
<dbReference type="GO" id="GO:0000447">
    <property type="term" value="P:endonucleolytic cleavage in ITS1 to separate SSU-rRNA from 5.8S rRNA and LSU-rRNA from tricistronic rRNA transcript (SSU-rRNA, 5.8S rRNA, LSU-rRNA)"/>
    <property type="evidence" value="ECO:0007669"/>
    <property type="project" value="TreeGrafter"/>
</dbReference>
<proteinExistence type="predicted"/>
<reference evidence="1 2" key="1">
    <citation type="submission" date="2018-06" db="EMBL/GenBank/DDBJ databases">
        <title>Comparative genomics reveals the genomic features of Rhizophagus irregularis, R. cerebriforme, R. diaphanum and Gigaspora rosea, and their symbiotic lifestyle signature.</title>
        <authorList>
            <person name="Morin E."/>
            <person name="San Clemente H."/>
            <person name="Chen E.C.H."/>
            <person name="De La Providencia I."/>
            <person name="Hainaut M."/>
            <person name="Kuo A."/>
            <person name="Kohler A."/>
            <person name="Murat C."/>
            <person name="Tang N."/>
            <person name="Roy S."/>
            <person name="Loubradou J."/>
            <person name="Henrissat B."/>
            <person name="Grigoriev I.V."/>
            <person name="Corradi N."/>
            <person name="Roux C."/>
            <person name="Martin F.M."/>
        </authorList>
    </citation>
    <scope>NUCLEOTIDE SEQUENCE [LARGE SCALE GENOMIC DNA]</scope>
    <source>
        <strain evidence="1 2">DAOM 227022</strain>
    </source>
</reference>
<dbReference type="GO" id="GO:0030681">
    <property type="term" value="C:multimeric ribonuclease P complex"/>
    <property type="evidence" value="ECO:0007669"/>
    <property type="project" value="TreeGrafter"/>
</dbReference>
<evidence type="ECO:0000313" key="2">
    <source>
        <dbReference type="Proteomes" id="UP000265703"/>
    </source>
</evidence>
<dbReference type="GO" id="GO:0004526">
    <property type="term" value="F:ribonuclease P activity"/>
    <property type="evidence" value="ECO:0007669"/>
    <property type="project" value="TreeGrafter"/>
</dbReference>
<dbReference type="InterPro" id="IPR013893">
    <property type="entry name" value="RNase_P_Rpp40"/>
</dbReference>
<sequence length="364" mass="42085">MSIFLPEPVKSKLYISHSSIKLEKSRHEQIILNHPFNNHLEIFFPSIISSEKITNLFSKEFFYYKVDLPLSWFIERSFIQDYVKSGCVVALSLTEGIDITNVIALDSLGTLILNLTKDTYEELGLDGKPTEFGPSKQRFVVQINLKEKSLIPGKKGYERIKWCFNNTLTKKFTFLISFIKSDTKQSSEIDFPSSFNAKKILGKFDFNNIFDHILIPDLKIIKNISNESQWRLDAIEIYDWIGLVSIQAQRIKSHDQVDPYISVYKPPEPYSDGNGSFIKCAGFIPSSTIKELFDSVSKFLQESEINIPWVIINVWGFKDSPISWNKYEHGYFMNGENNYSFIIYNDGTYILYQALGYPKNCIRI</sequence>